<feature type="transmembrane region" description="Helical" evidence="2">
    <location>
        <begin position="316"/>
        <end position="337"/>
    </location>
</feature>
<accession>A0A2T7NFV6</accession>
<feature type="compositionally biased region" description="Polar residues" evidence="1">
    <location>
        <begin position="45"/>
        <end position="70"/>
    </location>
</feature>
<evidence type="ECO:0000256" key="1">
    <source>
        <dbReference type="SAM" id="MobiDB-lite"/>
    </source>
</evidence>
<evidence type="ECO:0000256" key="2">
    <source>
        <dbReference type="SAM" id="Phobius"/>
    </source>
</evidence>
<feature type="transmembrane region" description="Helical" evidence="2">
    <location>
        <begin position="289"/>
        <end position="310"/>
    </location>
</feature>
<evidence type="ECO:0000313" key="3">
    <source>
        <dbReference type="EMBL" id="PVD20012.1"/>
    </source>
</evidence>
<feature type="compositionally biased region" description="Pro residues" evidence="1">
    <location>
        <begin position="1"/>
        <end position="16"/>
    </location>
</feature>
<feature type="region of interest" description="Disordered" evidence="1">
    <location>
        <begin position="157"/>
        <end position="184"/>
    </location>
</feature>
<reference evidence="3 4" key="1">
    <citation type="submission" date="2018-04" db="EMBL/GenBank/DDBJ databases">
        <title>The genome of golden apple snail Pomacea canaliculata provides insight into stress tolerance and invasive adaptation.</title>
        <authorList>
            <person name="Liu C."/>
            <person name="Liu B."/>
            <person name="Ren Y."/>
            <person name="Zhang Y."/>
            <person name="Wang H."/>
            <person name="Li S."/>
            <person name="Jiang F."/>
            <person name="Yin L."/>
            <person name="Zhang G."/>
            <person name="Qian W."/>
            <person name="Fan W."/>
        </authorList>
    </citation>
    <scope>NUCLEOTIDE SEQUENCE [LARGE SCALE GENOMIC DNA]</scope>
    <source>
        <strain evidence="3">SZHN2017</strain>
        <tissue evidence="3">Muscle</tissue>
    </source>
</reference>
<feature type="compositionally biased region" description="Polar residues" evidence="1">
    <location>
        <begin position="84"/>
        <end position="103"/>
    </location>
</feature>
<name>A0A2T7NFV6_POMCA</name>
<sequence>MAALVPGPPPLPPPRPSRMSTKRFSVPDILDRDGVYDPEGPSLRRMSTANITSVSSYPEQRFPSSGNSLSPFRIENLPGDRHSLSGSEENLTLSNSLPTIQVTDQDDAPLSPENDYPDNDLSPLTKDQPARFFPKQQQQAEVKQNIYKAVSEASTVYSAHHEPSVETQSTNADSSLEDEEPREDTWRPYDVFQVSEREAENDGAVFREILKVLRLILYFVLITAILGGTVAARASFLLLTSGVVQDDKQKGESVVMLLLCICSPMVVNWFLAFMKILFSGKDWPSLPTFLVLLLLELLHAFGICLLVFRVLPVTDFFRGITITMATFTLPSLFKLILLERKPKAGFWDCMKLIGAILAFLTQVAAIGFFLLTTFPAKGIHSTLPSKDVQITELQQLPSLVWELPLALVLTSLGWWENYVSGEWSMCGKVKLSFQRVRKVAQDVRETVYFLVAPLKIGLIILLAK</sequence>
<evidence type="ECO:0000313" key="4">
    <source>
        <dbReference type="Proteomes" id="UP000245119"/>
    </source>
</evidence>
<feature type="transmembrane region" description="Helical" evidence="2">
    <location>
        <begin position="349"/>
        <end position="371"/>
    </location>
</feature>
<keyword evidence="4" id="KW-1185">Reference proteome</keyword>
<keyword evidence="2" id="KW-1133">Transmembrane helix</keyword>
<dbReference type="AlphaFoldDB" id="A0A2T7NFV6"/>
<feature type="transmembrane region" description="Helical" evidence="2">
    <location>
        <begin position="254"/>
        <end position="277"/>
    </location>
</feature>
<dbReference type="Proteomes" id="UP000245119">
    <property type="component" value="Linkage Group LG13"/>
</dbReference>
<dbReference type="EMBL" id="PZQS01000013">
    <property type="protein sequence ID" value="PVD20012.1"/>
    <property type="molecule type" value="Genomic_DNA"/>
</dbReference>
<dbReference type="OrthoDB" id="370884at2759"/>
<feature type="transmembrane region" description="Helical" evidence="2">
    <location>
        <begin position="446"/>
        <end position="463"/>
    </location>
</feature>
<proteinExistence type="predicted"/>
<feature type="transmembrane region" description="Helical" evidence="2">
    <location>
        <begin position="215"/>
        <end position="234"/>
    </location>
</feature>
<feature type="compositionally biased region" description="Polar residues" evidence="1">
    <location>
        <begin position="165"/>
        <end position="174"/>
    </location>
</feature>
<keyword evidence="2" id="KW-0812">Transmembrane</keyword>
<organism evidence="3 4">
    <name type="scientific">Pomacea canaliculata</name>
    <name type="common">Golden apple snail</name>
    <dbReference type="NCBI Taxonomy" id="400727"/>
    <lineage>
        <taxon>Eukaryota</taxon>
        <taxon>Metazoa</taxon>
        <taxon>Spiralia</taxon>
        <taxon>Lophotrochozoa</taxon>
        <taxon>Mollusca</taxon>
        <taxon>Gastropoda</taxon>
        <taxon>Caenogastropoda</taxon>
        <taxon>Architaenioglossa</taxon>
        <taxon>Ampullarioidea</taxon>
        <taxon>Ampullariidae</taxon>
        <taxon>Pomacea</taxon>
    </lineage>
</organism>
<keyword evidence="2" id="KW-0472">Membrane</keyword>
<protein>
    <submittedName>
        <fullName evidence="3">Uncharacterized protein</fullName>
    </submittedName>
</protein>
<feature type="region of interest" description="Disordered" evidence="1">
    <location>
        <begin position="1"/>
        <end position="128"/>
    </location>
</feature>
<gene>
    <name evidence="3" type="ORF">C0Q70_20506</name>
</gene>
<comment type="caution">
    <text evidence="3">The sequence shown here is derived from an EMBL/GenBank/DDBJ whole genome shotgun (WGS) entry which is preliminary data.</text>
</comment>